<keyword evidence="3" id="KW-0633">Potassium transport</keyword>
<evidence type="ECO:0000256" key="12">
    <source>
        <dbReference type="SAM" id="Phobius"/>
    </source>
</evidence>
<evidence type="ECO:0000256" key="8">
    <source>
        <dbReference type="ARBA" id="ARBA00022989"/>
    </source>
</evidence>
<feature type="transmembrane region" description="Helical" evidence="12">
    <location>
        <begin position="103"/>
        <end position="122"/>
    </location>
</feature>
<dbReference type="PRINTS" id="PR00169">
    <property type="entry name" value="KCHANNEL"/>
</dbReference>
<dbReference type="Proteomes" id="UP000034071">
    <property type="component" value="Chromosome"/>
</dbReference>
<dbReference type="PATRIC" id="fig|914150.5.peg.2143"/>
<evidence type="ECO:0000313" key="15">
    <source>
        <dbReference type="Proteomes" id="UP000034071"/>
    </source>
</evidence>
<dbReference type="GO" id="GO:0008076">
    <property type="term" value="C:voltage-gated potassium channel complex"/>
    <property type="evidence" value="ECO:0007669"/>
    <property type="project" value="InterPro"/>
</dbReference>
<keyword evidence="8 12" id="KW-1133">Transmembrane helix</keyword>
<evidence type="ECO:0000259" key="13">
    <source>
        <dbReference type="Pfam" id="PF00520"/>
    </source>
</evidence>
<keyword evidence="9" id="KW-0406">Ion transport</keyword>
<feature type="transmembrane region" description="Helical" evidence="12">
    <location>
        <begin position="224"/>
        <end position="244"/>
    </location>
</feature>
<comment type="subcellular location">
    <subcellularLocation>
        <location evidence="1">Membrane</location>
        <topology evidence="1">Multi-pass membrane protein</topology>
    </subcellularLocation>
</comment>
<dbReference type="PANTHER" id="PTHR11537:SF254">
    <property type="entry name" value="POTASSIUM VOLTAGE-GATED CHANNEL PROTEIN SHAB"/>
    <property type="match status" value="1"/>
</dbReference>
<reference evidence="14 15" key="1">
    <citation type="submission" date="2015-02" db="EMBL/GenBank/DDBJ databases">
        <title>Complete genome sequence of Kangiella geojedonensis strain YCS-5T.</title>
        <authorList>
            <person name="Kim K.M."/>
        </authorList>
    </citation>
    <scope>NUCLEOTIDE SEQUENCE [LARGE SCALE GENOMIC DNA]</scope>
    <source>
        <strain evidence="14 15">YCS-5</strain>
    </source>
</reference>
<keyword evidence="6" id="KW-0851">Voltage-gated channel</keyword>
<feature type="transmembrane region" description="Helical" evidence="12">
    <location>
        <begin position="167"/>
        <end position="186"/>
    </location>
</feature>
<dbReference type="Pfam" id="PF00520">
    <property type="entry name" value="Ion_trans"/>
    <property type="match status" value="1"/>
</dbReference>
<dbReference type="EMBL" id="CP010975">
    <property type="protein sequence ID" value="AKE53043.1"/>
    <property type="molecule type" value="Genomic_DNA"/>
</dbReference>
<name>A0A0F6RD74_9GAMM</name>
<proteinExistence type="predicted"/>
<evidence type="ECO:0000256" key="11">
    <source>
        <dbReference type="ARBA" id="ARBA00023303"/>
    </source>
</evidence>
<gene>
    <name evidence="14" type="ORF">TQ33_2114</name>
</gene>
<evidence type="ECO:0000256" key="6">
    <source>
        <dbReference type="ARBA" id="ARBA00022882"/>
    </source>
</evidence>
<evidence type="ECO:0000256" key="3">
    <source>
        <dbReference type="ARBA" id="ARBA00022538"/>
    </source>
</evidence>
<keyword evidence="10 12" id="KW-0472">Membrane</keyword>
<dbReference type="RefSeq" id="WP_046562030.1">
    <property type="nucleotide sequence ID" value="NZ_CP010975.1"/>
</dbReference>
<organism evidence="14 15">
    <name type="scientific">Kangiella geojedonensis</name>
    <dbReference type="NCBI Taxonomy" id="914150"/>
    <lineage>
        <taxon>Bacteria</taxon>
        <taxon>Pseudomonadati</taxon>
        <taxon>Pseudomonadota</taxon>
        <taxon>Gammaproteobacteria</taxon>
        <taxon>Kangiellales</taxon>
        <taxon>Kangiellaceae</taxon>
        <taxon>Kangiella</taxon>
    </lineage>
</organism>
<dbReference type="GO" id="GO:0005249">
    <property type="term" value="F:voltage-gated potassium channel activity"/>
    <property type="evidence" value="ECO:0007669"/>
    <property type="project" value="InterPro"/>
</dbReference>
<keyword evidence="15" id="KW-1185">Reference proteome</keyword>
<evidence type="ECO:0000256" key="2">
    <source>
        <dbReference type="ARBA" id="ARBA00022448"/>
    </source>
</evidence>
<dbReference type="InterPro" id="IPR005821">
    <property type="entry name" value="Ion_trans_dom"/>
</dbReference>
<dbReference type="InterPro" id="IPR028325">
    <property type="entry name" value="VG_K_chnl"/>
</dbReference>
<evidence type="ECO:0000256" key="9">
    <source>
        <dbReference type="ARBA" id="ARBA00023065"/>
    </source>
</evidence>
<dbReference type="AlphaFoldDB" id="A0A0F6RD74"/>
<evidence type="ECO:0000256" key="5">
    <source>
        <dbReference type="ARBA" id="ARBA00022826"/>
    </source>
</evidence>
<dbReference type="GO" id="GO:0001508">
    <property type="term" value="P:action potential"/>
    <property type="evidence" value="ECO:0007669"/>
    <property type="project" value="TreeGrafter"/>
</dbReference>
<dbReference type="InterPro" id="IPR027359">
    <property type="entry name" value="Volt_channel_dom_sf"/>
</dbReference>
<evidence type="ECO:0000256" key="4">
    <source>
        <dbReference type="ARBA" id="ARBA00022692"/>
    </source>
</evidence>
<dbReference type="Gene3D" id="1.10.287.70">
    <property type="match status" value="1"/>
</dbReference>
<keyword evidence="7" id="KW-0630">Potassium</keyword>
<keyword evidence="5" id="KW-0631">Potassium channel</keyword>
<dbReference type="STRING" id="914150.TQ33_2114"/>
<accession>A0A0F6RD74</accession>
<dbReference type="OrthoDB" id="9799090at2"/>
<keyword evidence="2" id="KW-0813">Transport</keyword>
<evidence type="ECO:0000256" key="10">
    <source>
        <dbReference type="ARBA" id="ARBA00023136"/>
    </source>
</evidence>
<dbReference type="Gene3D" id="1.20.120.350">
    <property type="entry name" value="Voltage-gated potassium channels. Chain C"/>
    <property type="match status" value="1"/>
</dbReference>
<dbReference type="KEGG" id="kge:TQ33_2114"/>
<feature type="transmembrane region" description="Helical" evidence="12">
    <location>
        <begin position="69"/>
        <end position="91"/>
    </location>
</feature>
<dbReference type="SUPFAM" id="SSF81324">
    <property type="entry name" value="Voltage-gated potassium channels"/>
    <property type="match status" value="1"/>
</dbReference>
<sequence>MSRQTIHKRYNFDEGEPLAPWREKIHEIIFEADTGWGKTFDVFLIISIFASVFAVMLDSVDSISTKYQTSLFVAEWSFTVLFTIEYILRLICVRKPMLYARSFYGIVDLLSILPTYLALFLADAKYFLVIRILRVLRVFRIFKLASYIGEASMMMKALRNSHAKISVFLYTVILLVVIFGSLIYVIEGAENGFTSIPTSIYWAIVTLTTVGYGDISPQSPLGQFLASCIMIMGYGLIAVPTGIYSAEITRQAIKEHKEKEITNNACPSCSYEGHDADAVHCKKCGAEL</sequence>
<feature type="domain" description="Ion transport" evidence="13">
    <location>
        <begin position="38"/>
        <end position="249"/>
    </location>
</feature>
<keyword evidence="11" id="KW-0407">Ion channel</keyword>
<feature type="transmembrane region" description="Helical" evidence="12">
    <location>
        <begin position="40"/>
        <end position="57"/>
    </location>
</feature>
<dbReference type="PANTHER" id="PTHR11537">
    <property type="entry name" value="VOLTAGE-GATED POTASSIUM CHANNEL"/>
    <property type="match status" value="1"/>
</dbReference>
<evidence type="ECO:0000313" key="14">
    <source>
        <dbReference type="EMBL" id="AKE53043.1"/>
    </source>
</evidence>
<protein>
    <submittedName>
        <fullName evidence="14">Ion transporter</fullName>
    </submittedName>
</protein>
<feature type="transmembrane region" description="Helical" evidence="12">
    <location>
        <begin position="192"/>
        <end position="212"/>
    </location>
</feature>
<evidence type="ECO:0000256" key="1">
    <source>
        <dbReference type="ARBA" id="ARBA00004141"/>
    </source>
</evidence>
<dbReference type="HOGENOM" id="CLU_011722_1_3_6"/>
<keyword evidence="4 12" id="KW-0812">Transmembrane</keyword>
<evidence type="ECO:0000256" key="7">
    <source>
        <dbReference type="ARBA" id="ARBA00022958"/>
    </source>
</evidence>